<protein>
    <submittedName>
        <fullName evidence="2">DUF4913 domain-containing protein</fullName>
    </submittedName>
</protein>
<keyword evidence="3" id="KW-1185">Reference proteome</keyword>
<evidence type="ECO:0000313" key="2">
    <source>
        <dbReference type="EMBL" id="PTL74586.1"/>
    </source>
</evidence>
<proteinExistence type="predicted"/>
<dbReference type="Pfam" id="PF16259">
    <property type="entry name" value="DUF4913"/>
    <property type="match status" value="1"/>
</dbReference>
<sequence length="116" mass="13603">MFYPTLDDFVREHVRFKYRRLVGRAGRADLRWKAAWWESEEALSRLKTLWRGWENARQDPIKMGDWWLNQFDRHMAVLLSSAGPFATSQDENKPGDPLPYTPPPPGFFPPADPAWS</sequence>
<dbReference type="InterPro" id="IPR032584">
    <property type="entry name" value="DUF4913"/>
</dbReference>
<evidence type="ECO:0000256" key="1">
    <source>
        <dbReference type="SAM" id="MobiDB-lite"/>
    </source>
</evidence>
<gene>
    <name evidence="2" type="ORF">C1I63_02960</name>
</gene>
<name>A0A2T4UYI3_9MICO</name>
<dbReference type="AlphaFoldDB" id="A0A2T4UYI3"/>
<dbReference type="EMBL" id="PZPL01000001">
    <property type="protein sequence ID" value="PTL74586.1"/>
    <property type="molecule type" value="Genomic_DNA"/>
</dbReference>
<organism evidence="2 3">
    <name type="scientific">Rathayibacter caricis DSM 15933</name>
    <dbReference type="NCBI Taxonomy" id="1328867"/>
    <lineage>
        <taxon>Bacteria</taxon>
        <taxon>Bacillati</taxon>
        <taxon>Actinomycetota</taxon>
        <taxon>Actinomycetes</taxon>
        <taxon>Micrococcales</taxon>
        <taxon>Microbacteriaceae</taxon>
        <taxon>Rathayibacter</taxon>
    </lineage>
</organism>
<dbReference type="Proteomes" id="UP000241085">
    <property type="component" value="Unassembled WGS sequence"/>
</dbReference>
<evidence type="ECO:0000313" key="3">
    <source>
        <dbReference type="Proteomes" id="UP000241085"/>
    </source>
</evidence>
<feature type="compositionally biased region" description="Pro residues" evidence="1">
    <location>
        <begin position="96"/>
        <end position="116"/>
    </location>
</feature>
<comment type="caution">
    <text evidence="2">The sequence shown here is derived from an EMBL/GenBank/DDBJ whole genome shotgun (WGS) entry which is preliminary data.</text>
</comment>
<accession>A0A2T4UYI3</accession>
<reference evidence="2 3" key="1">
    <citation type="submission" date="2018-03" db="EMBL/GenBank/DDBJ databases">
        <title>Bacteriophage NCPPB3778 and a type I-E CRISPR drive the evolution of the US Biological Select Agent, Rathayibacter toxicus.</title>
        <authorList>
            <person name="Davis E.W.II."/>
            <person name="Tabima J.F."/>
            <person name="Weisberg A.J."/>
            <person name="Dantas Lopes L."/>
            <person name="Wiseman M.S."/>
            <person name="Wiseman M.S."/>
            <person name="Pupko T."/>
            <person name="Belcher M.S."/>
            <person name="Sechler A.J."/>
            <person name="Tancos M.A."/>
            <person name="Schroeder B.K."/>
            <person name="Murray T.D."/>
            <person name="Luster D.G."/>
            <person name="Schneider W.L."/>
            <person name="Rogers E."/>
            <person name="Andreote F.D."/>
            <person name="Grunwald N.J."/>
            <person name="Putnam M.L."/>
            <person name="Chang J.H."/>
        </authorList>
    </citation>
    <scope>NUCLEOTIDE SEQUENCE [LARGE SCALE GENOMIC DNA]</scope>
    <source>
        <strain evidence="2 3">DSM 15933</strain>
    </source>
</reference>
<feature type="region of interest" description="Disordered" evidence="1">
    <location>
        <begin position="85"/>
        <end position="116"/>
    </location>
</feature>